<keyword evidence="1" id="KW-0472">Membrane</keyword>
<reference evidence="3" key="1">
    <citation type="submission" date="2015-08" db="EMBL/GenBank/DDBJ databases">
        <authorList>
            <person name="Varghese N."/>
        </authorList>
    </citation>
    <scope>NUCLEOTIDE SEQUENCE [LARGE SCALE GENOMIC DNA]</scope>
    <source>
        <strain evidence="3">DSM 27808</strain>
    </source>
</reference>
<dbReference type="RefSeq" id="WP_055438761.1">
    <property type="nucleotide sequence ID" value="NZ_CYHB01000002.1"/>
</dbReference>
<keyword evidence="3" id="KW-1185">Reference proteome</keyword>
<evidence type="ECO:0000256" key="1">
    <source>
        <dbReference type="SAM" id="Phobius"/>
    </source>
</evidence>
<dbReference type="Proteomes" id="UP000182598">
    <property type="component" value="Unassembled WGS sequence"/>
</dbReference>
<evidence type="ECO:0000313" key="2">
    <source>
        <dbReference type="EMBL" id="CUA85077.1"/>
    </source>
</evidence>
<name>A0A0K6H284_9GAMM</name>
<keyword evidence="1" id="KW-0812">Transmembrane</keyword>
<organism evidence="2 3">
    <name type="scientific">Pseudidiomarina woesei</name>
    <dbReference type="NCBI Taxonomy" id="1381080"/>
    <lineage>
        <taxon>Bacteria</taxon>
        <taxon>Pseudomonadati</taxon>
        <taxon>Pseudomonadota</taxon>
        <taxon>Gammaproteobacteria</taxon>
        <taxon>Alteromonadales</taxon>
        <taxon>Idiomarinaceae</taxon>
        <taxon>Pseudidiomarina</taxon>
    </lineage>
</organism>
<proteinExistence type="predicted"/>
<gene>
    <name evidence="2" type="ORF">Ga0061064_1100</name>
</gene>
<feature type="transmembrane region" description="Helical" evidence="1">
    <location>
        <begin position="96"/>
        <end position="118"/>
    </location>
</feature>
<feature type="transmembrane region" description="Helical" evidence="1">
    <location>
        <begin position="44"/>
        <end position="62"/>
    </location>
</feature>
<keyword evidence="1" id="KW-1133">Transmembrane helix</keyword>
<feature type="transmembrane region" description="Helical" evidence="1">
    <location>
        <begin position="69"/>
        <end position="90"/>
    </location>
</feature>
<dbReference type="EMBL" id="CYHB01000002">
    <property type="protein sequence ID" value="CUA85077.1"/>
    <property type="molecule type" value="Genomic_DNA"/>
</dbReference>
<accession>A0A0K6H284</accession>
<dbReference type="OrthoDB" id="6238236at2"/>
<evidence type="ECO:0000313" key="3">
    <source>
        <dbReference type="Proteomes" id="UP000182598"/>
    </source>
</evidence>
<protein>
    <submittedName>
        <fullName evidence="2">LrgB-like family</fullName>
    </submittedName>
</protein>
<sequence>MSLTTRLVILAGLVGLLFYNATETQLWAAIVDWQLGWYQLGVPIAWGIILGALVNLLAGNALAKWLEPITLVAASLLTLGLTGAAAVYAAHQIGGLTIAPLFISSIGLGVYLFAYSYARFAGARGRKAAEEANGRDKT</sequence>
<dbReference type="AlphaFoldDB" id="A0A0K6H284"/>